<sequence>MELIDYNGKMIKVGEVIFLPQYASEINRMEQALPLLKEYRDAWVLAIKNSRLAMINWRGQGCQYGIPGSVPIASIVFILFIIRADLFYNGWGQQQVPLYV</sequence>
<keyword evidence="1" id="KW-0472">Membrane</keyword>
<accession>A0AAN4YKT2</accession>
<keyword evidence="1" id="KW-1133">Transmembrane helix</keyword>
<proteinExistence type="predicted"/>
<evidence type="ECO:0000256" key="1">
    <source>
        <dbReference type="SAM" id="Phobius"/>
    </source>
</evidence>
<feature type="transmembrane region" description="Helical" evidence="1">
    <location>
        <begin position="64"/>
        <end position="82"/>
    </location>
</feature>
<reference evidence="2" key="1">
    <citation type="submission" date="2023-04" db="EMBL/GenBank/DDBJ databases">
        <title>Aspergillus oryzae NBRC 4228.</title>
        <authorList>
            <person name="Ichikawa N."/>
            <person name="Sato H."/>
            <person name="Tonouchi N."/>
        </authorList>
    </citation>
    <scope>NUCLEOTIDE SEQUENCE</scope>
    <source>
        <strain evidence="2">NBRC 4228</strain>
    </source>
</reference>
<evidence type="ECO:0000313" key="2">
    <source>
        <dbReference type="EMBL" id="GMG29657.1"/>
    </source>
</evidence>
<protein>
    <submittedName>
        <fullName evidence="2">Unnamed protein product</fullName>
    </submittedName>
</protein>
<comment type="caution">
    <text evidence="2">The sequence shown here is derived from an EMBL/GenBank/DDBJ whole genome shotgun (WGS) entry which is preliminary data.</text>
</comment>
<name>A0AAN4YKT2_ASPOZ</name>
<keyword evidence="1" id="KW-0812">Transmembrane</keyword>
<organism evidence="2 3">
    <name type="scientific">Aspergillus oryzae</name>
    <name type="common">Yellow koji mold</name>
    <dbReference type="NCBI Taxonomy" id="5062"/>
    <lineage>
        <taxon>Eukaryota</taxon>
        <taxon>Fungi</taxon>
        <taxon>Dikarya</taxon>
        <taxon>Ascomycota</taxon>
        <taxon>Pezizomycotina</taxon>
        <taxon>Eurotiomycetes</taxon>
        <taxon>Eurotiomycetidae</taxon>
        <taxon>Eurotiales</taxon>
        <taxon>Aspergillaceae</taxon>
        <taxon>Aspergillus</taxon>
        <taxon>Aspergillus subgen. Circumdati</taxon>
    </lineage>
</organism>
<dbReference type="AlphaFoldDB" id="A0AAN4YKT2"/>
<dbReference type="Proteomes" id="UP001165205">
    <property type="component" value="Unassembled WGS sequence"/>
</dbReference>
<gene>
    <name evidence="2" type="ORF">Aory04_000588500</name>
</gene>
<evidence type="ECO:0000313" key="3">
    <source>
        <dbReference type="Proteomes" id="UP001165205"/>
    </source>
</evidence>
<dbReference type="EMBL" id="BSYA01000060">
    <property type="protein sequence ID" value="GMG29657.1"/>
    <property type="molecule type" value="Genomic_DNA"/>
</dbReference>